<sequence>MMSDSSTEERLRETLDALAAQVDAAPPAYEPARAQWRRRERRRRLILAVLIAIVFAVADLIGLWALNQTQDRTPIIFDDRTRIHQPDPTSGVGPP</sequence>
<dbReference type="Proteomes" id="UP000482960">
    <property type="component" value="Unassembled WGS sequence"/>
</dbReference>
<evidence type="ECO:0000313" key="2">
    <source>
        <dbReference type="EMBL" id="GFJ90171.1"/>
    </source>
</evidence>
<dbReference type="EMBL" id="BLPG01000001">
    <property type="protein sequence ID" value="GFJ90171.1"/>
    <property type="molecule type" value="Genomic_DNA"/>
</dbReference>
<proteinExistence type="predicted"/>
<organism evidence="2 3">
    <name type="scientific">Phytohabitans rumicis</name>
    <dbReference type="NCBI Taxonomy" id="1076125"/>
    <lineage>
        <taxon>Bacteria</taxon>
        <taxon>Bacillati</taxon>
        <taxon>Actinomycetota</taxon>
        <taxon>Actinomycetes</taxon>
        <taxon>Micromonosporales</taxon>
        <taxon>Micromonosporaceae</taxon>
    </lineage>
</organism>
<reference evidence="2 3" key="2">
    <citation type="submission" date="2020-03" db="EMBL/GenBank/DDBJ databases">
        <authorList>
            <person name="Ichikawa N."/>
            <person name="Kimura A."/>
            <person name="Kitahashi Y."/>
            <person name="Uohara A."/>
        </authorList>
    </citation>
    <scope>NUCLEOTIDE SEQUENCE [LARGE SCALE GENOMIC DNA]</scope>
    <source>
        <strain evidence="2 3">NBRC 108638</strain>
    </source>
</reference>
<comment type="caution">
    <text evidence="2">The sequence shown here is derived from an EMBL/GenBank/DDBJ whole genome shotgun (WGS) entry which is preliminary data.</text>
</comment>
<keyword evidence="3" id="KW-1185">Reference proteome</keyword>
<evidence type="ECO:0000256" key="1">
    <source>
        <dbReference type="SAM" id="Phobius"/>
    </source>
</evidence>
<keyword evidence="1" id="KW-1133">Transmembrane helix</keyword>
<name>A0A6V8L5S4_9ACTN</name>
<evidence type="ECO:0000313" key="3">
    <source>
        <dbReference type="Proteomes" id="UP000482960"/>
    </source>
</evidence>
<protein>
    <submittedName>
        <fullName evidence="2">Uncharacterized protein</fullName>
    </submittedName>
</protein>
<keyword evidence="1" id="KW-0472">Membrane</keyword>
<dbReference type="AlphaFoldDB" id="A0A6V8L5S4"/>
<feature type="transmembrane region" description="Helical" evidence="1">
    <location>
        <begin position="45"/>
        <end position="66"/>
    </location>
</feature>
<reference evidence="2 3" key="1">
    <citation type="submission" date="2020-03" db="EMBL/GenBank/DDBJ databases">
        <title>Whole genome shotgun sequence of Phytohabitans rumicis NBRC 108638.</title>
        <authorList>
            <person name="Komaki H."/>
            <person name="Tamura T."/>
        </authorList>
    </citation>
    <scope>NUCLEOTIDE SEQUENCE [LARGE SCALE GENOMIC DNA]</scope>
    <source>
        <strain evidence="2 3">NBRC 108638</strain>
    </source>
</reference>
<accession>A0A6V8L5S4</accession>
<keyword evidence="1" id="KW-0812">Transmembrane</keyword>
<gene>
    <name evidence="2" type="ORF">Prum_038130</name>
</gene>